<dbReference type="FunFam" id="1.10.10.10:FF:000270">
    <property type="entry name" value="Non-structural maintenance of chromosomes element 1 homolog"/>
    <property type="match status" value="1"/>
</dbReference>
<reference evidence="17" key="1">
    <citation type="submission" date="2021-01" db="EMBL/GenBank/DDBJ databases">
        <authorList>
            <person name="Kaushik A."/>
        </authorList>
    </citation>
    <scope>NUCLEOTIDE SEQUENCE</scope>
    <source>
        <strain evidence="17">AG2-2IIIB</strain>
    </source>
</reference>
<evidence type="ECO:0000256" key="1">
    <source>
        <dbReference type="ARBA" id="ARBA00000900"/>
    </source>
</evidence>
<evidence type="ECO:0000256" key="3">
    <source>
        <dbReference type="ARBA" id="ARBA00010258"/>
    </source>
</evidence>
<feature type="region of interest" description="Disordered" evidence="15">
    <location>
        <begin position="229"/>
        <end position="320"/>
    </location>
</feature>
<dbReference type="PROSITE" id="PS50102">
    <property type="entry name" value="RRM"/>
    <property type="match status" value="1"/>
</dbReference>
<dbReference type="GO" id="GO:0061630">
    <property type="term" value="F:ubiquitin protein ligase activity"/>
    <property type="evidence" value="ECO:0007669"/>
    <property type="project" value="UniProtKB-EC"/>
</dbReference>
<dbReference type="Gene3D" id="3.30.70.330">
    <property type="match status" value="1"/>
</dbReference>
<feature type="compositionally biased region" description="Acidic residues" evidence="15">
    <location>
        <begin position="245"/>
        <end position="274"/>
    </location>
</feature>
<dbReference type="Pfam" id="PF00076">
    <property type="entry name" value="RRM_1"/>
    <property type="match status" value="1"/>
</dbReference>
<evidence type="ECO:0000256" key="15">
    <source>
        <dbReference type="SAM" id="MobiDB-lite"/>
    </source>
</evidence>
<dbReference type="AlphaFoldDB" id="A0A8H2ZWP0"/>
<evidence type="ECO:0000313" key="17">
    <source>
        <dbReference type="EMBL" id="CAE6336325.1"/>
    </source>
</evidence>
<sequence length="452" mass="50647">MTVSKSDYKRLFLQAMLQRRWASEATVKMLFLKCMEATQEINPTLIQPYQENEFVADGGKSFVTEINQDLEKFDLRFSSGRDECTGETLWAIINTKQDAATMLATEYNATEIQYFKLVVEQIMLAHNEAYSIPATAALREVSQLQGKGMTKAEAEHVLSSFVAKGWLMKSKRGRYSLAPRALLELQTYLRDTYPDEFIELVVRAARERGVQCPTCGSSWKDDNVRKIGEDAVKGDQMHRRVTRGEEEEPEAEDFEAEMEDEAQNAESEDMDVDELTQKSSGKGKKGRASATQQSEAGPSQPAKRGSRLSPNSATMDFDGTKRKQTIYVGGLHEDSNEAELMEVFSAFGDILDIQIPPAPTIHRDQPPTGHRGFAFVTFSSPADAQDAIDNMDLNVIHDKVVNVNLAKAMKVEANPNRAVWESEEWLKQHAKPLDESKGQGVRASTREDAMEE</sequence>
<evidence type="ECO:0000256" key="6">
    <source>
        <dbReference type="ARBA" id="ARBA00022763"/>
    </source>
</evidence>
<comment type="similarity">
    <text evidence="3 14">Belongs to the NSE1 family.</text>
</comment>
<evidence type="ECO:0000256" key="10">
    <source>
        <dbReference type="ARBA" id="ARBA00023172"/>
    </source>
</evidence>
<evidence type="ECO:0000256" key="2">
    <source>
        <dbReference type="ARBA" id="ARBA00004123"/>
    </source>
</evidence>
<keyword evidence="4 14" id="KW-0808">Transferase</keyword>
<protein>
    <recommendedName>
        <fullName evidence="14">Non-structural maintenance of chromosomes element 1 homolog</fullName>
        <ecNumber evidence="14">2.3.2.27</ecNumber>
    </recommendedName>
</protein>
<dbReference type="SUPFAM" id="SSF54928">
    <property type="entry name" value="RNA-binding domain, RBD"/>
    <property type="match status" value="1"/>
</dbReference>
<evidence type="ECO:0000256" key="8">
    <source>
        <dbReference type="ARBA" id="ARBA00022786"/>
    </source>
</evidence>
<evidence type="ECO:0000256" key="4">
    <source>
        <dbReference type="ARBA" id="ARBA00022679"/>
    </source>
</evidence>
<dbReference type="InterPro" id="IPR011513">
    <property type="entry name" value="Nse1"/>
</dbReference>
<keyword evidence="13" id="KW-0694">RNA-binding</keyword>
<dbReference type="Gene3D" id="1.10.10.10">
    <property type="entry name" value="Winged helix-like DNA-binding domain superfamily/Winged helix DNA-binding domain"/>
    <property type="match status" value="1"/>
</dbReference>
<dbReference type="EMBL" id="CAJMWT010000003">
    <property type="protein sequence ID" value="CAE6336325.1"/>
    <property type="molecule type" value="Genomic_DNA"/>
</dbReference>
<evidence type="ECO:0000256" key="14">
    <source>
        <dbReference type="RuleBase" id="RU368018"/>
    </source>
</evidence>
<proteinExistence type="inferred from homology"/>
<keyword evidence="7 14" id="KW-0863">Zinc-finger</keyword>
<keyword evidence="9 14" id="KW-0862">Zinc</keyword>
<comment type="function">
    <text evidence="14">Acts in a DNA repair pathway for removal of UV-induced DNA damage that is distinct from classical nucleotide excision repair and in repair of ionizing radiation damage. Functions in homologous recombination repair of DNA double strand breaks and in recovery of stalled replication forks.</text>
</comment>
<evidence type="ECO:0000259" key="16">
    <source>
        <dbReference type="PROSITE" id="PS50102"/>
    </source>
</evidence>
<dbReference type="InterPro" id="IPR035979">
    <property type="entry name" value="RBD_domain_sf"/>
</dbReference>
<evidence type="ECO:0000256" key="7">
    <source>
        <dbReference type="ARBA" id="ARBA00022771"/>
    </source>
</evidence>
<feature type="compositionally biased region" description="Basic and acidic residues" evidence="15">
    <location>
        <begin position="229"/>
        <end position="244"/>
    </location>
</feature>
<gene>
    <name evidence="17" type="ORF">RDB_LOCUS353</name>
</gene>
<feature type="region of interest" description="Disordered" evidence="15">
    <location>
        <begin position="429"/>
        <end position="452"/>
    </location>
</feature>
<comment type="subunit">
    <text evidence="14">Component of the Smc5-Smc6 complex.</text>
</comment>
<evidence type="ECO:0000313" key="18">
    <source>
        <dbReference type="Proteomes" id="UP000663843"/>
    </source>
</evidence>
<dbReference type="InterPro" id="IPR000504">
    <property type="entry name" value="RRM_dom"/>
</dbReference>
<dbReference type="GO" id="GO:0030915">
    <property type="term" value="C:Smc5-Smc6 complex"/>
    <property type="evidence" value="ECO:0007669"/>
    <property type="project" value="UniProtKB-UniRule"/>
</dbReference>
<keyword evidence="12 14" id="KW-0539">Nucleus</keyword>
<evidence type="ECO:0000256" key="5">
    <source>
        <dbReference type="ARBA" id="ARBA00022723"/>
    </source>
</evidence>
<feature type="domain" description="RRM" evidence="16">
    <location>
        <begin position="324"/>
        <end position="408"/>
    </location>
</feature>
<keyword evidence="10 14" id="KW-0233">DNA recombination</keyword>
<keyword evidence="5 14" id="KW-0479">Metal-binding</keyword>
<dbReference type="PANTHER" id="PTHR20973:SF0">
    <property type="entry name" value="NON-STRUCTURAL MAINTENANCE OF CHROMOSOMES ELEMENT 1 HOMOLOG"/>
    <property type="match status" value="1"/>
</dbReference>
<organism evidence="17 18">
    <name type="scientific">Rhizoctonia solani</name>
    <dbReference type="NCBI Taxonomy" id="456999"/>
    <lineage>
        <taxon>Eukaryota</taxon>
        <taxon>Fungi</taxon>
        <taxon>Dikarya</taxon>
        <taxon>Basidiomycota</taxon>
        <taxon>Agaricomycotina</taxon>
        <taxon>Agaricomycetes</taxon>
        <taxon>Cantharellales</taxon>
        <taxon>Ceratobasidiaceae</taxon>
        <taxon>Rhizoctonia</taxon>
    </lineage>
</organism>
<dbReference type="GO" id="GO:0008270">
    <property type="term" value="F:zinc ion binding"/>
    <property type="evidence" value="ECO:0007669"/>
    <property type="project" value="UniProtKB-KW"/>
</dbReference>
<dbReference type="SMART" id="SM00360">
    <property type="entry name" value="RRM"/>
    <property type="match status" value="1"/>
</dbReference>
<dbReference type="EC" id="2.3.2.27" evidence="14"/>
<dbReference type="InterPro" id="IPR012677">
    <property type="entry name" value="Nucleotide-bd_a/b_plait_sf"/>
</dbReference>
<dbReference type="GO" id="GO:0003723">
    <property type="term" value="F:RNA binding"/>
    <property type="evidence" value="ECO:0007669"/>
    <property type="project" value="UniProtKB-UniRule"/>
</dbReference>
<comment type="catalytic activity">
    <reaction evidence="1 14">
        <text>S-ubiquitinyl-[E2 ubiquitin-conjugating enzyme]-L-cysteine + [acceptor protein]-L-lysine = [E2 ubiquitin-conjugating enzyme]-L-cysteine + N(6)-ubiquitinyl-[acceptor protein]-L-lysine.</text>
        <dbReference type="EC" id="2.3.2.27"/>
    </reaction>
</comment>
<dbReference type="Gene3D" id="3.90.1150.220">
    <property type="match status" value="1"/>
</dbReference>
<comment type="caution">
    <text evidence="17">The sequence shown here is derived from an EMBL/GenBank/DDBJ whole genome shotgun (WGS) entry which is preliminary data.</text>
</comment>
<keyword evidence="8 14" id="KW-0833">Ubl conjugation pathway</keyword>
<evidence type="ECO:0000256" key="9">
    <source>
        <dbReference type="ARBA" id="ARBA00022833"/>
    </source>
</evidence>
<comment type="subcellular location">
    <subcellularLocation>
        <location evidence="2 14">Nucleus</location>
    </subcellularLocation>
</comment>
<evidence type="ECO:0000256" key="13">
    <source>
        <dbReference type="PROSITE-ProRule" id="PRU00176"/>
    </source>
</evidence>
<dbReference type="Pfam" id="PF07574">
    <property type="entry name" value="SMC_Nse1"/>
    <property type="match status" value="1"/>
</dbReference>
<dbReference type="PANTHER" id="PTHR20973">
    <property type="entry name" value="NON-SMC ELEMENT 1-RELATED"/>
    <property type="match status" value="1"/>
</dbReference>
<dbReference type="GO" id="GO:0000724">
    <property type="term" value="P:double-strand break repair via homologous recombination"/>
    <property type="evidence" value="ECO:0007669"/>
    <property type="project" value="TreeGrafter"/>
</dbReference>
<accession>A0A8H2ZWP0</accession>
<dbReference type="Proteomes" id="UP000663843">
    <property type="component" value="Unassembled WGS sequence"/>
</dbReference>
<evidence type="ECO:0000256" key="12">
    <source>
        <dbReference type="ARBA" id="ARBA00023242"/>
    </source>
</evidence>
<dbReference type="InterPro" id="IPR036388">
    <property type="entry name" value="WH-like_DNA-bd_sf"/>
</dbReference>
<keyword evidence="6 14" id="KW-0227">DNA damage</keyword>
<name>A0A8H2ZWP0_9AGAM</name>
<evidence type="ECO:0000256" key="11">
    <source>
        <dbReference type="ARBA" id="ARBA00023204"/>
    </source>
</evidence>
<dbReference type="GO" id="GO:0005634">
    <property type="term" value="C:nucleus"/>
    <property type="evidence" value="ECO:0007669"/>
    <property type="project" value="UniProtKB-SubCell"/>
</dbReference>
<keyword evidence="11 14" id="KW-0234">DNA repair</keyword>